<evidence type="ECO:0000256" key="3">
    <source>
        <dbReference type="ARBA" id="ARBA00012328"/>
    </source>
</evidence>
<comment type="function">
    <text evidence="10 12">Specifically methylates the N3 position of the uracil ring of uridine 1498 (m3U1498) in 16S rRNA. Acts on the fully assembled 30S ribosomal subunit.</text>
</comment>
<organism evidence="15 16">
    <name type="scientific">Thermolongibacillus altinsuensis</name>
    <dbReference type="NCBI Taxonomy" id="575256"/>
    <lineage>
        <taxon>Bacteria</taxon>
        <taxon>Bacillati</taxon>
        <taxon>Bacillota</taxon>
        <taxon>Bacilli</taxon>
        <taxon>Bacillales</taxon>
        <taxon>Anoxybacillaceae</taxon>
        <taxon>Thermolongibacillus</taxon>
    </lineage>
</organism>
<evidence type="ECO:0000313" key="16">
    <source>
        <dbReference type="Proteomes" id="UP000295658"/>
    </source>
</evidence>
<evidence type="ECO:0000256" key="1">
    <source>
        <dbReference type="ARBA" id="ARBA00004496"/>
    </source>
</evidence>
<dbReference type="InterPro" id="IPR046887">
    <property type="entry name" value="RsmE_PUA-like"/>
</dbReference>
<dbReference type="GO" id="GO:0070475">
    <property type="term" value="P:rRNA base methylation"/>
    <property type="evidence" value="ECO:0007669"/>
    <property type="project" value="TreeGrafter"/>
</dbReference>
<evidence type="ECO:0000256" key="11">
    <source>
        <dbReference type="ARBA" id="ARBA00047944"/>
    </source>
</evidence>
<evidence type="ECO:0000256" key="8">
    <source>
        <dbReference type="ARBA" id="ARBA00022679"/>
    </source>
</evidence>
<keyword evidence="7 12" id="KW-0489">Methyltransferase</keyword>
<keyword evidence="16" id="KW-1185">Reference proteome</keyword>
<reference evidence="15 16" key="1">
    <citation type="submission" date="2019-03" db="EMBL/GenBank/DDBJ databases">
        <title>Genomic Encyclopedia of Type Strains, Phase IV (KMG-IV): sequencing the most valuable type-strain genomes for metagenomic binning, comparative biology and taxonomic classification.</title>
        <authorList>
            <person name="Goeker M."/>
        </authorList>
    </citation>
    <scope>NUCLEOTIDE SEQUENCE [LARGE SCALE GENOMIC DNA]</scope>
    <source>
        <strain evidence="15 16">DSM 24979</strain>
    </source>
</reference>
<evidence type="ECO:0000256" key="10">
    <source>
        <dbReference type="ARBA" id="ARBA00025699"/>
    </source>
</evidence>
<dbReference type="Gene3D" id="2.40.240.20">
    <property type="entry name" value="Hypothetical PUA domain-like, domain 1"/>
    <property type="match status" value="1"/>
</dbReference>
<keyword evidence="6 12" id="KW-0698">rRNA processing</keyword>
<comment type="similarity">
    <text evidence="2 12">Belongs to the RNA methyltransferase RsmE family.</text>
</comment>
<dbReference type="InterPro" id="IPR006700">
    <property type="entry name" value="RsmE"/>
</dbReference>
<dbReference type="RefSeq" id="WP_132948664.1">
    <property type="nucleotide sequence ID" value="NZ_BSVG01000001.1"/>
</dbReference>
<keyword evidence="5 12" id="KW-0963">Cytoplasm</keyword>
<proteinExistence type="inferred from homology"/>
<dbReference type="InterPro" id="IPR029026">
    <property type="entry name" value="tRNA_m1G_MTases_N"/>
</dbReference>
<dbReference type="EC" id="2.1.1.193" evidence="3 12"/>
<keyword evidence="8 12" id="KW-0808">Transferase</keyword>
<dbReference type="AlphaFoldDB" id="A0A4R1QEF0"/>
<gene>
    <name evidence="15" type="ORF">EDD69_108125</name>
</gene>
<evidence type="ECO:0000256" key="2">
    <source>
        <dbReference type="ARBA" id="ARBA00005528"/>
    </source>
</evidence>
<comment type="caution">
    <text evidence="15">The sequence shown here is derived from an EMBL/GenBank/DDBJ whole genome shotgun (WGS) entry which is preliminary data.</text>
</comment>
<dbReference type="InterPro" id="IPR046886">
    <property type="entry name" value="RsmE_MTase_dom"/>
</dbReference>
<dbReference type="GO" id="GO:0070042">
    <property type="term" value="F:rRNA (uridine-N3-)-methyltransferase activity"/>
    <property type="evidence" value="ECO:0007669"/>
    <property type="project" value="TreeGrafter"/>
</dbReference>
<dbReference type="GO" id="GO:0005737">
    <property type="term" value="C:cytoplasm"/>
    <property type="evidence" value="ECO:0007669"/>
    <property type="project" value="UniProtKB-SubCell"/>
</dbReference>
<sequence>MQQYFISNEQIYGDRLDIRGDDVHHIARVMRMNTGDRLLCCNEDGQTALCKIEEISNDFVRCRIIEWIQVDVELPAHVYIANGLLKGDKFELVIQKGTELGAFSFIPLKAARSVVKWDEKKGDKKIERWQKIAKEAAEQSHRTRIPSIFSPLSIEQLIEWSRDVDYKIIAYEEEAKRGERKQLKNILRQLQRGQSIVAVFGPEGGFSEQEVAMLKENGFISCSLGPRILRAETAPLYFLSAVSYELEFK</sequence>
<accession>A0A4R1QEF0</accession>
<dbReference type="Gene3D" id="3.40.1280.10">
    <property type="match status" value="1"/>
</dbReference>
<dbReference type="NCBIfam" id="TIGR00046">
    <property type="entry name" value="RsmE family RNA methyltransferase"/>
    <property type="match status" value="1"/>
</dbReference>
<keyword evidence="9 12" id="KW-0949">S-adenosyl-L-methionine</keyword>
<feature type="domain" description="Ribosomal RNA small subunit methyltransferase E PUA-like" evidence="14">
    <location>
        <begin position="18"/>
        <end position="65"/>
    </location>
</feature>
<name>A0A4R1QEF0_9BACL</name>
<dbReference type="Pfam" id="PF20260">
    <property type="entry name" value="PUA_4"/>
    <property type="match status" value="1"/>
</dbReference>
<dbReference type="InterPro" id="IPR015947">
    <property type="entry name" value="PUA-like_sf"/>
</dbReference>
<dbReference type="PANTHER" id="PTHR30027">
    <property type="entry name" value="RIBOSOMAL RNA SMALL SUBUNIT METHYLTRANSFERASE E"/>
    <property type="match status" value="1"/>
</dbReference>
<evidence type="ECO:0000256" key="12">
    <source>
        <dbReference type="PIRNR" id="PIRNR015601"/>
    </source>
</evidence>
<evidence type="ECO:0000313" key="15">
    <source>
        <dbReference type="EMBL" id="TCL48867.1"/>
    </source>
</evidence>
<dbReference type="Pfam" id="PF04452">
    <property type="entry name" value="Methyltrans_RNA"/>
    <property type="match status" value="1"/>
</dbReference>
<evidence type="ECO:0000256" key="5">
    <source>
        <dbReference type="ARBA" id="ARBA00022490"/>
    </source>
</evidence>
<protein>
    <recommendedName>
        <fullName evidence="4 12">Ribosomal RNA small subunit methyltransferase E</fullName>
        <ecNumber evidence="3 12">2.1.1.193</ecNumber>
    </recommendedName>
</protein>
<feature type="domain" description="Ribosomal RNA small subunit methyltransferase E methyltransferase" evidence="13">
    <location>
        <begin position="73"/>
        <end position="242"/>
    </location>
</feature>
<dbReference type="Proteomes" id="UP000295658">
    <property type="component" value="Unassembled WGS sequence"/>
</dbReference>
<dbReference type="PIRSF" id="PIRSF015601">
    <property type="entry name" value="MTase_slr0722"/>
    <property type="match status" value="1"/>
</dbReference>
<evidence type="ECO:0000259" key="13">
    <source>
        <dbReference type="Pfam" id="PF04452"/>
    </source>
</evidence>
<evidence type="ECO:0000256" key="6">
    <source>
        <dbReference type="ARBA" id="ARBA00022552"/>
    </source>
</evidence>
<comment type="catalytic activity">
    <reaction evidence="11 12">
        <text>uridine(1498) in 16S rRNA + S-adenosyl-L-methionine = N(3)-methyluridine(1498) in 16S rRNA + S-adenosyl-L-homocysteine + H(+)</text>
        <dbReference type="Rhea" id="RHEA:42920"/>
        <dbReference type="Rhea" id="RHEA-COMP:10283"/>
        <dbReference type="Rhea" id="RHEA-COMP:10284"/>
        <dbReference type="ChEBI" id="CHEBI:15378"/>
        <dbReference type="ChEBI" id="CHEBI:57856"/>
        <dbReference type="ChEBI" id="CHEBI:59789"/>
        <dbReference type="ChEBI" id="CHEBI:65315"/>
        <dbReference type="ChEBI" id="CHEBI:74502"/>
        <dbReference type="EC" id="2.1.1.193"/>
    </reaction>
</comment>
<dbReference type="EMBL" id="SLUL01000008">
    <property type="protein sequence ID" value="TCL48867.1"/>
    <property type="molecule type" value="Genomic_DNA"/>
</dbReference>
<dbReference type="NCBIfam" id="NF008691">
    <property type="entry name" value="PRK11713.1-4"/>
    <property type="match status" value="1"/>
</dbReference>
<dbReference type="SUPFAM" id="SSF88697">
    <property type="entry name" value="PUA domain-like"/>
    <property type="match status" value="1"/>
</dbReference>
<dbReference type="OrthoDB" id="9815641at2"/>
<evidence type="ECO:0000256" key="7">
    <source>
        <dbReference type="ARBA" id="ARBA00022603"/>
    </source>
</evidence>
<evidence type="ECO:0000256" key="4">
    <source>
        <dbReference type="ARBA" id="ARBA00013673"/>
    </source>
</evidence>
<dbReference type="InterPro" id="IPR029028">
    <property type="entry name" value="Alpha/beta_knot_MTases"/>
</dbReference>
<dbReference type="SUPFAM" id="SSF75217">
    <property type="entry name" value="alpha/beta knot"/>
    <property type="match status" value="1"/>
</dbReference>
<dbReference type="CDD" id="cd18084">
    <property type="entry name" value="RsmE-like"/>
    <property type="match status" value="1"/>
</dbReference>
<dbReference type="PANTHER" id="PTHR30027:SF3">
    <property type="entry name" value="16S RRNA (URACIL(1498)-N(3))-METHYLTRANSFERASE"/>
    <property type="match status" value="1"/>
</dbReference>
<evidence type="ECO:0000256" key="9">
    <source>
        <dbReference type="ARBA" id="ARBA00022691"/>
    </source>
</evidence>
<comment type="subcellular location">
    <subcellularLocation>
        <location evidence="1 12">Cytoplasm</location>
    </subcellularLocation>
</comment>
<evidence type="ECO:0000259" key="14">
    <source>
        <dbReference type="Pfam" id="PF20260"/>
    </source>
</evidence>